<proteinExistence type="predicted"/>
<evidence type="ECO:0000313" key="2">
    <source>
        <dbReference type="Proteomes" id="UP000814033"/>
    </source>
</evidence>
<protein>
    <submittedName>
        <fullName evidence="1">Uncharacterized protein</fullName>
    </submittedName>
</protein>
<gene>
    <name evidence="1" type="ORF">FA95DRAFT_587717</name>
</gene>
<keyword evidence="2" id="KW-1185">Reference proteome</keyword>
<dbReference type="EMBL" id="MU276073">
    <property type="protein sequence ID" value="KAI0042297.1"/>
    <property type="molecule type" value="Genomic_DNA"/>
</dbReference>
<name>A0ACB8REH8_9AGAM</name>
<reference evidence="1" key="2">
    <citation type="journal article" date="2022" name="New Phytol.">
        <title>Evolutionary transition to the ectomycorrhizal habit in the genomes of a hyperdiverse lineage of mushroom-forming fungi.</title>
        <authorList>
            <person name="Looney B."/>
            <person name="Miyauchi S."/>
            <person name="Morin E."/>
            <person name="Drula E."/>
            <person name="Courty P.E."/>
            <person name="Kohler A."/>
            <person name="Kuo A."/>
            <person name="LaButti K."/>
            <person name="Pangilinan J."/>
            <person name="Lipzen A."/>
            <person name="Riley R."/>
            <person name="Andreopoulos W."/>
            <person name="He G."/>
            <person name="Johnson J."/>
            <person name="Nolan M."/>
            <person name="Tritt A."/>
            <person name="Barry K.W."/>
            <person name="Grigoriev I.V."/>
            <person name="Nagy L.G."/>
            <person name="Hibbett D."/>
            <person name="Henrissat B."/>
            <person name="Matheny P.B."/>
            <person name="Labbe J."/>
            <person name="Martin F.M."/>
        </authorList>
    </citation>
    <scope>NUCLEOTIDE SEQUENCE</scope>
    <source>
        <strain evidence="1">FP105234-sp</strain>
    </source>
</reference>
<evidence type="ECO:0000313" key="1">
    <source>
        <dbReference type="EMBL" id="KAI0042297.1"/>
    </source>
</evidence>
<accession>A0ACB8REH8</accession>
<organism evidence="1 2">
    <name type="scientific">Auriscalpium vulgare</name>
    <dbReference type="NCBI Taxonomy" id="40419"/>
    <lineage>
        <taxon>Eukaryota</taxon>
        <taxon>Fungi</taxon>
        <taxon>Dikarya</taxon>
        <taxon>Basidiomycota</taxon>
        <taxon>Agaricomycotina</taxon>
        <taxon>Agaricomycetes</taxon>
        <taxon>Russulales</taxon>
        <taxon>Auriscalpiaceae</taxon>
        <taxon>Auriscalpium</taxon>
    </lineage>
</organism>
<reference evidence="1" key="1">
    <citation type="submission" date="2021-02" db="EMBL/GenBank/DDBJ databases">
        <authorList>
            <consortium name="DOE Joint Genome Institute"/>
            <person name="Ahrendt S."/>
            <person name="Looney B.P."/>
            <person name="Miyauchi S."/>
            <person name="Morin E."/>
            <person name="Drula E."/>
            <person name="Courty P.E."/>
            <person name="Chicoki N."/>
            <person name="Fauchery L."/>
            <person name="Kohler A."/>
            <person name="Kuo A."/>
            <person name="Labutti K."/>
            <person name="Pangilinan J."/>
            <person name="Lipzen A."/>
            <person name="Riley R."/>
            <person name="Andreopoulos W."/>
            <person name="He G."/>
            <person name="Johnson J."/>
            <person name="Barry K.W."/>
            <person name="Grigoriev I.V."/>
            <person name="Nagy L."/>
            <person name="Hibbett D."/>
            <person name="Henrissat B."/>
            <person name="Matheny P.B."/>
            <person name="Labbe J."/>
            <person name="Martin F."/>
        </authorList>
    </citation>
    <scope>NUCLEOTIDE SEQUENCE</scope>
    <source>
        <strain evidence="1">FP105234-sp</strain>
    </source>
</reference>
<comment type="caution">
    <text evidence="1">The sequence shown here is derived from an EMBL/GenBank/DDBJ whole genome shotgun (WGS) entry which is preliminary data.</text>
</comment>
<sequence>MSRRLCWKATADYAGRRCNGPDPAAFELAPPTRYRRARCPRQRQDDINVALSLLQCLPRTPDSYGILTLISAHCGLPGCIATPIARATRRQLPSSRVTSASFPPRQSTSHFTSHTGTLFSCYDSTGRLPLRTGWSLYARAIYATHSRLSQA</sequence>
<dbReference type="Proteomes" id="UP000814033">
    <property type="component" value="Unassembled WGS sequence"/>
</dbReference>